<gene>
    <name evidence="1" type="ORF">ADIS_0579</name>
</gene>
<comment type="caution">
    <text evidence="1">The sequence shown here is derived from an EMBL/GenBank/DDBJ whole genome shotgun (WGS) entry which is preliminary data.</text>
</comment>
<evidence type="ECO:0000313" key="2">
    <source>
        <dbReference type="Proteomes" id="UP000013909"/>
    </source>
</evidence>
<organism evidence="1 2">
    <name type="scientific">Lunatimonas lonarensis</name>
    <dbReference type="NCBI Taxonomy" id="1232681"/>
    <lineage>
        <taxon>Bacteria</taxon>
        <taxon>Pseudomonadati</taxon>
        <taxon>Bacteroidota</taxon>
        <taxon>Cytophagia</taxon>
        <taxon>Cytophagales</taxon>
        <taxon>Cyclobacteriaceae</taxon>
    </lineage>
</organism>
<evidence type="ECO:0000313" key="1">
    <source>
        <dbReference type="EMBL" id="EON78986.1"/>
    </source>
</evidence>
<name>R7ZXV8_9BACT</name>
<dbReference type="EMBL" id="AQHR01000021">
    <property type="protein sequence ID" value="EON78986.1"/>
    <property type="molecule type" value="Genomic_DNA"/>
</dbReference>
<reference evidence="1 2" key="1">
    <citation type="submission" date="2013-02" db="EMBL/GenBank/DDBJ databases">
        <title>A novel strain isolated from Lonar lake, Maharashtra, India.</title>
        <authorList>
            <person name="Singh A."/>
        </authorList>
    </citation>
    <scope>NUCLEOTIDE SEQUENCE [LARGE SCALE GENOMIC DNA]</scope>
    <source>
        <strain evidence="1 2">AK24</strain>
    </source>
</reference>
<dbReference type="AlphaFoldDB" id="R7ZXV8"/>
<protein>
    <submittedName>
        <fullName evidence="1">Uncharacterized protein</fullName>
    </submittedName>
</protein>
<dbReference type="Proteomes" id="UP000013909">
    <property type="component" value="Unassembled WGS sequence"/>
</dbReference>
<accession>R7ZXV8</accession>
<proteinExistence type="predicted"/>
<keyword evidence="2" id="KW-1185">Reference proteome</keyword>
<sequence>MNGWILSLFLDAWKTGSIKRTALLGEPPFFDKNTKLTHVLFFKKIAKGSWVLTS</sequence>